<feature type="transmembrane region" description="Helical" evidence="7">
    <location>
        <begin position="12"/>
        <end position="35"/>
    </location>
</feature>
<comment type="catalytic activity">
    <reaction evidence="7 8">
        <text>a quinone + NADH + 5 H(+)(in) = a quinol + NAD(+) + 4 H(+)(out)</text>
        <dbReference type="Rhea" id="RHEA:57888"/>
        <dbReference type="ChEBI" id="CHEBI:15378"/>
        <dbReference type="ChEBI" id="CHEBI:24646"/>
        <dbReference type="ChEBI" id="CHEBI:57540"/>
        <dbReference type="ChEBI" id="CHEBI:57945"/>
        <dbReference type="ChEBI" id="CHEBI:132124"/>
    </reaction>
</comment>
<feature type="transmembrane region" description="Helical" evidence="7">
    <location>
        <begin position="64"/>
        <end position="86"/>
    </location>
</feature>
<accession>A0A3N5APN7</accession>
<evidence type="ECO:0000313" key="10">
    <source>
        <dbReference type="Proteomes" id="UP000282654"/>
    </source>
</evidence>
<keyword evidence="6 7" id="KW-0472">Membrane</keyword>
<evidence type="ECO:0000256" key="3">
    <source>
        <dbReference type="ARBA" id="ARBA00022448"/>
    </source>
</evidence>
<evidence type="ECO:0000256" key="6">
    <source>
        <dbReference type="ARBA" id="ARBA00023136"/>
    </source>
</evidence>
<evidence type="ECO:0000256" key="4">
    <source>
        <dbReference type="ARBA" id="ARBA00022692"/>
    </source>
</evidence>
<feature type="transmembrane region" description="Helical" evidence="7">
    <location>
        <begin position="98"/>
        <end position="123"/>
    </location>
</feature>
<dbReference type="Proteomes" id="UP000282654">
    <property type="component" value="Unassembled WGS sequence"/>
</dbReference>
<dbReference type="InterPro" id="IPR000440">
    <property type="entry name" value="NADH_UbQ/plastoQ_OxRdtase_su3"/>
</dbReference>
<dbReference type="GO" id="GO:0048038">
    <property type="term" value="F:quinone binding"/>
    <property type="evidence" value="ECO:0007669"/>
    <property type="project" value="UniProtKB-KW"/>
</dbReference>
<dbReference type="InterPro" id="IPR023043">
    <property type="entry name" value="NAD(P)H_OxRDtase_bac/plastid"/>
</dbReference>
<dbReference type="GO" id="GO:0005886">
    <property type="term" value="C:plasma membrane"/>
    <property type="evidence" value="ECO:0007669"/>
    <property type="project" value="UniProtKB-SubCell"/>
</dbReference>
<keyword evidence="10" id="KW-1185">Reference proteome</keyword>
<evidence type="ECO:0000256" key="5">
    <source>
        <dbReference type="ARBA" id="ARBA00022989"/>
    </source>
</evidence>
<dbReference type="GO" id="GO:0050136">
    <property type="term" value="F:NADH dehydrogenase (quinone) (non-electrogenic) activity"/>
    <property type="evidence" value="ECO:0007669"/>
    <property type="project" value="UniProtKB-UniRule"/>
</dbReference>
<dbReference type="HAMAP" id="MF_01394">
    <property type="entry name" value="NDH1_NuoA"/>
    <property type="match status" value="1"/>
</dbReference>
<dbReference type="Gene3D" id="1.20.58.1610">
    <property type="entry name" value="NADH:ubiquinone/plastoquinone oxidoreductase, chain 3"/>
    <property type="match status" value="1"/>
</dbReference>
<dbReference type="InterPro" id="IPR038430">
    <property type="entry name" value="NDAH_ubi_oxred_su3_sf"/>
</dbReference>
<dbReference type="PANTHER" id="PTHR11058">
    <property type="entry name" value="NADH-UBIQUINONE OXIDOREDUCTASE CHAIN 3"/>
    <property type="match status" value="1"/>
</dbReference>
<evidence type="ECO:0000313" key="9">
    <source>
        <dbReference type="EMBL" id="RPF46923.1"/>
    </source>
</evidence>
<dbReference type="AlphaFoldDB" id="A0A3N5APN7"/>
<dbReference type="GO" id="GO:0008137">
    <property type="term" value="F:NADH dehydrogenase (ubiquinone) activity"/>
    <property type="evidence" value="ECO:0007669"/>
    <property type="project" value="InterPro"/>
</dbReference>
<evidence type="ECO:0000256" key="1">
    <source>
        <dbReference type="ARBA" id="ARBA00004141"/>
    </source>
</evidence>
<evidence type="ECO:0000256" key="8">
    <source>
        <dbReference type="RuleBase" id="RU003639"/>
    </source>
</evidence>
<comment type="caution">
    <text evidence="9">The sequence shown here is derived from an EMBL/GenBank/DDBJ whole genome shotgun (WGS) entry which is preliminary data.</text>
</comment>
<keyword evidence="7" id="KW-1278">Translocase</keyword>
<dbReference type="GO" id="GO:0030964">
    <property type="term" value="C:NADH dehydrogenase complex"/>
    <property type="evidence" value="ECO:0007669"/>
    <property type="project" value="TreeGrafter"/>
</dbReference>
<evidence type="ECO:0000256" key="7">
    <source>
        <dbReference type="HAMAP-Rule" id="MF_01394"/>
    </source>
</evidence>
<gene>
    <name evidence="7" type="primary">nuoA</name>
    <name evidence="9" type="ORF">EDD75_1184</name>
</gene>
<keyword evidence="7 8" id="KW-0874">Quinone</keyword>
<dbReference type="EMBL" id="RKRE01000002">
    <property type="protein sequence ID" value="RPF46923.1"/>
    <property type="molecule type" value="Genomic_DNA"/>
</dbReference>
<comment type="subcellular location">
    <subcellularLocation>
        <location evidence="7 8">Cell membrane</location>
        <topology evidence="7 8">Multi-pass membrane protein</topology>
    </subcellularLocation>
    <subcellularLocation>
        <location evidence="1">Membrane</location>
        <topology evidence="1">Multi-pass membrane protein</topology>
    </subcellularLocation>
</comment>
<name>A0A3N5APN7_9THEO</name>
<comment type="function">
    <text evidence="7">NDH-1 shuttles electrons from NADH, via FMN and iron-sulfur (Fe-S) centers, to quinones in the respiratory chain. The immediate electron acceptor for the enzyme in this species is believed to be a menaquinone. Couples the redox reaction to proton translocation (for every two electrons transferred, four hydrogen ions are translocated across the cytoplasmic membrane), and thus conserves the redox energy in a proton gradient.</text>
</comment>
<dbReference type="PANTHER" id="PTHR11058:SF9">
    <property type="entry name" value="NADH-UBIQUINONE OXIDOREDUCTASE CHAIN 3"/>
    <property type="match status" value="1"/>
</dbReference>
<dbReference type="EC" id="7.1.1.-" evidence="7"/>
<dbReference type="OrthoDB" id="9791970at2"/>
<comment type="similarity">
    <text evidence="2 7 8">Belongs to the complex I subunit 3 family.</text>
</comment>
<dbReference type="Pfam" id="PF00507">
    <property type="entry name" value="Oxidored_q4"/>
    <property type="match status" value="1"/>
</dbReference>
<organism evidence="9 10">
    <name type="scientific">Thermodesulfitimonas autotrophica</name>
    <dbReference type="NCBI Taxonomy" id="1894989"/>
    <lineage>
        <taxon>Bacteria</taxon>
        <taxon>Bacillati</taxon>
        <taxon>Bacillota</taxon>
        <taxon>Clostridia</taxon>
        <taxon>Thermoanaerobacterales</taxon>
        <taxon>Thermoanaerobacteraceae</taxon>
        <taxon>Thermodesulfitimonas</taxon>
    </lineage>
</organism>
<keyword evidence="7" id="KW-1003">Cell membrane</keyword>
<proteinExistence type="inferred from homology"/>
<sequence>MEPGSYIPVKYLPVLVALILATVIAVGGLIVNSIVAPRRYSRAKLVAFESGNPPSGAPRDRFSIGFFLLAILFVVFDVEVIFLYPWAVAFNEIGSAGFWAMIGFIWLILIGYIYEILIGALTWHKK</sequence>
<comment type="subunit">
    <text evidence="7">NDH-1 is composed of 14 different subunits. Subunits NuoA, H, J, K, L, M, N constitute the membrane sector of the complex.</text>
</comment>
<keyword evidence="3 7" id="KW-0813">Transport</keyword>
<dbReference type="RefSeq" id="WP_123929414.1">
    <property type="nucleotide sequence ID" value="NZ_RKRE01000002.1"/>
</dbReference>
<protein>
    <recommendedName>
        <fullName evidence="7">NADH-quinone oxidoreductase subunit A</fullName>
        <ecNumber evidence="7">7.1.1.-</ecNumber>
    </recommendedName>
    <alternativeName>
        <fullName evidence="7">NADH dehydrogenase I subunit A</fullName>
    </alternativeName>
    <alternativeName>
        <fullName evidence="7">NDH-1 subunit A</fullName>
    </alternativeName>
    <alternativeName>
        <fullName evidence="7">NUO1</fullName>
    </alternativeName>
</protein>
<keyword evidence="4 7" id="KW-0812">Transmembrane</keyword>
<keyword evidence="7 8" id="KW-0520">NAD</keyword>
<evidence type="ECO:0000256" key="2">
    <source>
        <dbReference type="ARBA" id="ARBA00008472"/>
    </source>
</evidence>
<keyword evidence="5 7" id="KW-1133">Transmembrane helix</keyword>
<reference evidence="9 10" key="1">
    <citation type="submission" date="2018-11" db="EMBL/GenBank/DDBJ databases">
        <title>Genomic Encyclopedia of Type Strains, Phase IV (KMG-IV): sequencing the most valuable type-strain genomes for metagenomic binning, comparative biology and taxonomic classification.</title>
        <authorList>
            <person name="Goeker M."/>
        </authorList>
    </citation>
    <scope>NUCLEOTIDE SEQUENCE [LARGE SCALE GENOMIC DNA]</scope>
    <source>
        <strain evidence="9 10">DSM 102936</strain>
    </source>
</reference>